<keyword evidence="6 7" id="KW-0472">Membrane</keyword>
<evidence type="ECO:0000256" key="7">
    <source>
        <dbReference type="SAM" id="Phobius"/>
    </source>
</evidence>
<feature type="transmembrane region" description="Helical" evidence="7">
    <location>
        <begin position="109"/>
        <end position="127"/>
    </location>
</feature>
<organism evidence="8 9">
    <name type="scientific">Thermofilum adornatum 1505</name>
    <dbReference type="NCBI Taxonomy" id="697581"/>
    <lineage>
        <taxon>Archaea</taxon>
        <taxon>Thermoproteota</taxon>
        <taxon>Thermoprotei</taxon>
        <taxon>Thermofilales</taxon>
        <taxon>Thermofilaceae</taxon>
        <taxon>Thermofilum</taxon>
    </lineage>
</organism>
<dbReference type="EMBL" id="CP007493">
    <property type="protein sequence ID" value="AJB41198.1"/>
    <property type="molecule type" value="Genomic_DNA"/>
</dbReference>
<protein>
    <submittedName>
        <fullName evidence="8">Substrate-specific component NikM of nickel ECF transporter</fullName>
    </submittedName>
</protein>
<keyword evidence="5 7" id="KW-1133">Transmembrane helix</keyword>
<dbReference type="GO" id="GO:0000041">
    <property type="term" value="P:transition metal ion transport"/>
    <property type="evidence" value="ECO:0007669"/>
    <property type="project" value="InterPro"/>
</dbReference>
<dbReference type="STRING" id="697581.TCARB_0120"/>
<keyword evidence="3" id="KW-1003">Cell membrane</keyword>
<dbReference type="GO" id="GO:0005886">
    <property type="term" value="C:plasma membrane"/>
    <property type="evidence" value="ECO:0007669"/>
    <property type="project" value="UniProtKB-SubCell"/>
</dbReference>
<evidence type="ECO:0000256" key="5">
    <source>
        <dbReference type="ARBA" id="ARBA00022989"/>
    </source>
</evidence>
<dbReference type="AlphaFoldDB" id="A0A3G1A5E5"/>
<dbReference type="Proteomes" id="UP000266720">
    <property type="component" value="Chromosome"/>
</dbReference>
<proteinExistence type="predicted"/>
<dbReference type="InterPro" id="IPR002751">
    <property type="entry name" value="CbiM/NikMN"/>
</dbReference>
<dbReference type="GeneID" id="25405581"/>
<feature type="transmembrane region" description="Helical" evidence="7">
    <location>
        <begin position="71"/>
        <end position="97"/>
    </location>
</feature>
<comment type="subcellular location">
    <subcellularLocation>
        <location evidence="1">Cell membrane</location>
        <topology evidence="1">Multi-pass membrane protein</topology>
    </subcellularLocation>
</comment>
<accession>A0A3G1A5E5</accession>
<sequence>MHIPDGYLDPYICIATYLVAVIVVILSFRKIKDLSDEKKTLIPVLAAAIFVAQMLNWPIPGGTSLHLVGGALAAILVGPWGGNIVLTLVLLVQALVFHDGGITTLGANILNMGIVAVWTGWLIYKYLPNKRLATFLAGWLSITFAGIVAGLELGLSKQFLYGLSITIPVMGGWHAVLGIIEGIITMGVYMYLANKYPGLVSG</sequence>
<evidence type="ECO:0000313" key="8">
    <source>
        <dbReference type="EMBL" id="AJB41198.1"/>
    </source>
</evidence>
<evidence type="ECO:0000256" key="2">
    <source>
        <dbReference type="ARBA" id="ARBA00022448"/>
    </source>
</evidence>
<evidence type="ECO:0000256" key="1">
    <source>
        <dbReference type="ARBA" id="ARBA00004651"/>
    </source>
</evidence>
<dbReference type="KEGG" id="tcb:TCARB_0120"/>
<evidence type="ECO:0000256" key="4">
    <source>
        <dbReference type="ARBA" id="ARBA00022692"/>
    </source>
</evidence>
<evidence type="ECO:0000256" key="6">
    <source>
        <dbReference type="ARBA" id="ARBA00023136"/>
    </source>
</evidence>
<evidence type="ECO:0000313" key="9">
    <source>
        <dbReference type="Proteomes" id="UP000266720"/>
    </source>
</evidence>
<dbReference type="RefSeq" id="WP_020962706.1">
    <property type="nucleotide sequence ID" value="NZ_CP007493.1"/>
</dbReference>
<keyword evidence="2" id="KW-0813">Transport</keyword>
<gene>
    <name evidence="8" type="ORF">TCARB_0120</name>
</gene>
<keyword evidence="4 7" id="KW-0812">Transmembrane</keyword>
<dbReference type="PANTHER" id="PTHR34229:SF1">
    <property type="entry name" value="METAL TRANSPORT PROTEIN HI_1621-RELATED"/>
    <property type="match status" value="1"/>
</dbReference>
<feature type="transmembrane region" description="Helical" evidence="7">
    <location>
        <begin position="167"/>
        <end position="192"/>
    </location>
</feature>
<name>A0A3G1A5E5_9CREN</name>
<dbReference type="Gene3D" id="1.10.1760.20">
    <property type="match status" value="1"/>
</dbReference>
<reference evidence="9" key="1">
    <citation type="book" date="2010" name="EXTREMOPHILES" publisher="0:0-0">
        <title>Complete genome sequences of ten hyperthermophilic archaea reveal their metabolic capabilities and possible ecological roles.</title>
        <editorList>
            <person name="?"/>
        </editorList>
        <authorList>
            <person name="Ravin N.V."/>
            <person name="Mardanov A.V."/>
            <person name="Bonch-Osmolovskaya E.A."/>
            <person name="Skryabin K.G."/>
        </authorList>
    </citation>
    <scope>NUCLEOTIDE SEQUENCE [LARGE SCALE GENOMIC DNA]</scope>
    <source>
        <strain evidence="9">1505</strain>
    </source>
</reference>
<evidence type="ECO:0000256" key="3">
    <source>
        <dbReference type="ARBA" id="ARBA00022475"/>
    </source>
</evidence>
<feature type="transmembrane region" description="Helical" evidence="7">
    <location>
        <begin position="133"/>
        <end position="155"/>
    </location>
</feature>
<dbReference type="Pfam" id="PF01891">
    <property type="entry name" value="CbiM"/>
    <property type="match status" value="1"/>
</dbReference>
<feature type="transmembrane region" description="Helical" evidence="7">
    <location>
        <begin position="40"/>
        <end position="59"/>
    </location>
</feature>
<dbReference type="GeneID" id="16573698"/>
<dbReference type="PANTHER" id="PTHR34229">
    <property type="entry name" value="METAL TRANSPORT PROTEIN HI_1621-RELATED"/>
    <property type="match status" value="1"/>
</dbReference>
<feature type="transmembrane region" description="Helical" evidence="7">
    <location>
        <begin position="6"/>
        <end position="28"/>
    </location>
</feature>